<dbReference type="Proteomes" id="UP000241074">
    <property type="component" value="Plasmid unnamed"/>
</dbReference>
<keyword evidence="2" id="KW-1185">Reference proteome</keyword>
<sequence>MATLDLLGTVMALAAQFMIEREKRGEAVNEQDFRAWLQGSAIPTILDQSGEIFRTVVSAKAQSHEQFARIDGKLEEIRALVAGSGPYTKLVDLDRLILRRAFELARDATSLSVDDVDLATMASERRVDLSELRRSASFLSEGGFGTHRDYRSVQSFVVSPKGLLRAWNEFDPVGLTSYKAKLRDELPKSPSTARVAELAARVGAPKSLVHGLLCDWRERGLLSYKEYDGDQDGLLFGVSEGLVRELASDVIALVRE</sequence>
<evidence type="ECO:0000313" key="2">
    <source>
        <dbReference type="Proteomes" id="UP000241074"/>
    </source>
</evidence>
<dbReference type="EMBL" id="CP027861">
    <property type="protein sequence ID" value="AVQ00317.1"/>
    <property type="molecule type" value="Genomic_DNA"/>
</dbReference>
<proteinExistence type="predicted"/>
<reference evidence="1 2" key="1">
    <citation type="submission" date="2018-03" db="EMBL/GenBank/DDBJ databases">
        <title>Ahniella affigens gen. nov., sp. nov., a gammaproteobacterium isolated from sandy soil near a stream.</title>
        <authorList>
            <person name="Ko Y."/>
            <person name="Kim J.-H."/>
        </authorList>
    </citation>
    <scope>NUCLEOTIDE SEQUENCE [LARGE SCALE GENOMIC DNA]</scope>
    <source>
        <strain evidence="1 2">D13</strain>
        <plasmid evidence="2">Plasmid unnamed</plasmid>
    </source>
</reference>
<dbReference type="RefSeq" id="WP_206208058.1">
    <property type="nucleotide sequence ID" value="NZ_CP027861.1"/>
</dbReference>
<gene>
    <name evidence="1" type="ORF">C7S18_23760</name>
</gene>
<keyword evidence="1" id="KW-0614">Plasmid</keyword>
<reference evidence="1 2" key="2">
    <citation type="submission" date="2018-03" db="EMBL/GenBank/DDBJ databases">
        <authorList>
            <person name="Keele B.F."/>
        </authorList>
    </citation>
    <scope>NUCLEOTIDE SEQUENCE [LARGE SCALE GENOMIC DNA]</scope>
    <source>
        <strain evidence="1 2">D13</strain>
        <plasmid evidence="2">Plasmid unnamed</plasmid>
    </source>
</reference>
<evidence type="ECO:0000313" key="1">
    <source>
        <dbReference type="EMBL" id="AVQ00317.1"/>
    </source>
</evidence>
<protein>
    <submittedName>
        <fullName evidence="1">Uncharacterized protein</fullName>
    </submittedName>
</protein>
<dbReference type="KEGG" id="xba:C7S18_23760"/>
<name>A0A2P1PZQ7_9GAMM</name>
<geneLocation type="plasmid" evidence="1">
    <name>unnamed</name>
</geneLocation>
<organism evidence="1 2">
    <name type="scientific">Ahniella affigens</name>
    <dbReference type="NCBI Taxonomy" id="2021234"/>
    <lineage>
        <taxon>Bacteria</taxon>
        <taxon>Pseudomonadati</taxon>
        <taxon>Pseudomonadota</taxon>
        <taxon>Gammaproteobacteria</taxon>
        <taxon>Lysobacterales</taxon>
        <taxon>Rhodanobacteraceae</taxon>
        <taxon>Ahniella</taxon>
    </lineage>
</organism>
<accession>A0A2P1PZQ7</accession>
<dbReference type="AlphaFoldDB" id="A0A2P1PZQ7"/>